<dbReference type="EMBL" id="CP031223">
    <property type="protein sequence ID" value="QFF98919.1"/>
    <property type="molecule type" value="Genomic_DNA"/>
</dbReference>
<organism evidence="1 2">
    <name type="scientific">Psychrobacillus glaciei</name>
    <dbReference type="NCBI Taxonomy" id="2283160"/>
    <lineage>
        <taxon>Bacteria</taxon>
        <taxon>Bacillati</taxon>
        <taxon>Bacillota</taxon>
        <taxon>Bacilli</taxon>
        <taxon>Bacillales</taxon>
        <taxon>Bacillaceae</taxon>
        <taxon>Psychrobacillus</taxon>
    </lineage>
</organism>
<sequence length="86" mass="10324">MINAFHQLYKGRVELEKVRTEEEVRQFIQSELMDEFTHPRARRTIETKYGFAITRIKSSKLSSEEQKCLLDIYKEEYEKLSTGYEV</sequence>
<dbReference type="Proteomes" id="UP000325517">
    <property type="component" value="Chromosome"/>
</dbReference>
<gene>
    <name evidence="1" type="ORF">PB01_08790</name>
</gene>
<dbReference type="AlphaFoldDB" id="A0A5J6SM98"/>
<dbReference type="RefSeq" id="WP_151699851.1">
    <property type="nucleotide sequence ID" value="NZ_CP031223.1"/>
</dbReference>
<evidence type="ECO:0000313" key="1">
    <source>
        <dbReference type="EMBL" id="QFF98919.1"/>
    </source>
</evidence>
<proteinExistence type="predicted"/>
<keyword evidence="2" id="KW-1185">Reference proteome</keyword>
<dbReference type="OrthoDB" id="2454083at2"/>
<evidence type="ECO:0000313" key="2">
    <source>
        <dbReference type="Proteomes" id="UP000325517"/>
    </source>
</evidence>
<name>A0A5J6SM98_9BACI</name>
<dbReference type="KEGG" id="psyo:PB01_08790"/>
<protein>
    <submittedName>
        <fullName evidence="1">Uncharacterized protein</fullName>
    </submittedName>
</protein>
<reference evidence="1 2" key="1">
    <citation type="submission" date="2018-07" db="EMBL/GenBank/DDBJ databases">
        <title>Complete genome sequence of Psychrobacillus sp. PB01, isolated from iceberg, and comparative genome analysis of Psychrobacillus strains.</title>
        <authorList>
            <person name="Lee P.C."/>
        </authorList>
    </citation>
    <scope>NUCLEOTIDE SEQUENCE [LARGE SCALE GENOMIC DNA]</scope>
    <source>
        <strain evidence="1 2">PB01</strain>
    </source>
</reference>
<accession>A0A5J6SM98</accession>